<dbReference type="Gene3D" id="3.20.20.140">
    <property type="entry name" value="Metal-dependent hydrolases"/>
    <property type="match status" value="1"/>
</dbReference>
<dbReference type="Pfam" id="PF17657">
    <property type="entry name" value="DNA_pol3_finger"/>
    <property type="match status" value="1"/>
</dbReference>
<reference evidence="13" key="1">
    <citation type="submission" date="2018-08" db="EMBL/GenBank/DDBJ databases">
        <title>Comparative genomics of wild bee and flower associated Lactobacillus reveals potential adaptation to the bee host.</title>
        <authorList>
            <person name="Vuong H.Q."/>
            <person name="Mcfrederick Q.S."/>
        </authorList>
    </citation>
    <scope>NUCLEOTIDE SEQUENCE</scope>
    <source>
        <strain evidence="13">HV_63</strain>
    </source>
</reference>
<evidence type="ECO:0000259" key="12">
    <source>
        <dbReference type="SMART" id="SM00481"/>
    </source>
</evidence>
<dbReference type="AlphaFoldDB" id="A0A9Q8INW3"/>
<sequence>MDYVPLNVISSYSLLDSTISIDNLISAAKQRGYNALTLTDENVMYGAIEFYNKCIKNNIHPIIGLTIELNGLNDDQFKLVLIAKNNNGYQNLMKISTKKMTNESAKISLSDIKSFLNDLFIVIPNYGNIATLIKQDNFEKVSDFLNEFVDYNNNLYFGISDKDLNNGYYDSIIKLKLDIKLVAFSKVQNIDKDDSFALKVLRYVDNGEKFSNPLEESNLKDDNWLKPKNDFINNFVSSGHQDIVKNNETIIHATNVTIDKKQPQLPKFKNNYGLSSKEYLKQLCKKGLLARFDKLNILKDNQKQYYERLKYELSVIDRMNFDDYFLIVWDVINYAHKANIMTGPGRGSAAGSLVAYCLYITDVDPIGYDLLFERFLNEERAQMPDIDLDIPDDKREQVLDYVHNKYGDDHVAQIVTFGTMAAKQVLRDVGRTFGLSPYQMSDWSNAIPSNQLHITLDAAYDQSQKLKNLVSDNHLNRLLFYTARKLEGLPRHYSTHAAGLILSKDKLVKTSPLQNGSEGILMTQYSKNYVEEIGLLKIDFLGLRNLSLLADIVNHIKSEANNKFVIRKINLDDSKTLSLFKMGDTNGIFQFESAGIKRVLKALQPDNFNLVAAVDALYRPGPMGNIESFIKRKNGQENVTYADDTLKPILGPTFGIIVYQEQVMRVASTMGGFTLGEADLLRRAMSKKKHDVMDSMKSKFISGALEKGYSETAAKQTFDYIDQFASYGFNKSHAVAYSKMAFELAYLKAHYSIQFFVSILNSVLNNNKKTKIYLTELKKRNIKVDGPNINISDKEFKIYHNNVLFGLGSIKGLRSDFINDLIDERNTNGLFNNLEQFLQRIDPKYRKIDLINSLIYSGAMDDFGYNRSELLASIPEFIDSINLSGNSMELFDALKPKIKHLDEMPLNEKLQKENEYLGAYLSGHPVEQYINIFNSINIVSSDSVLEYKGEIYNVLYLDSIKQIRTKNGNEMAFAHGTDLSGGLSITIFPNVFTMIKDWFKNGIVVLIKGKVEHRDGAQIIANKIYPAANVKSDLIKNNRGNSNKKWYLKIDSDHDSPDNINILYQEIKNNYGNNRVIIYREKNKKTTLLNHNYDLNYNSTLFNKLIHILGNGNVVYK</sequence>
<evidence type="ECO:0000256" key="6">
    <source>
        <dbReference type="ARBA" id="ARBA00022695"/>
    </source>
</evidence>
<feature type="domain" description="Polymerase/histidinol phosphatase N-terminal" evidence="12">
    <location>
        <begin position="4"/>
        <end position="71"/>
    </location>
</feature>
<proteinExistence type="inferred from homology"/>
<accession>A0A9Q8INW3</accession>
<keyword evidence="8" id="KW-0239">DNA-directed DNA polymerase</keyword>
<dbReference type="InterPro" id="IPR011708">
    <property type="entry name" value="DNA_pol3_alpha_NTPase_dom"/>
</dbReference>
<comment type="similarity">
    <text evidence="2">Belongs to the DNA polymerase type-C family. DnaE subfamily.</text>
</comment>
<dbReference type="InterPro" id="IPR016195">
    <property type="entry name" value="Pol/histidinol_Pase-like"/>
</dbReference>
<dbReference type="Pfam" id="PF02811">
    <property type="entry name" value="PHP"/>
    <property type="match status" value="1"/>
</dbReference>
<organism evidence="13 14">
    <name type="scientific">Apilactobacillus micheneri</name>
    <dbReference type="NCBI Taxonomy" id="1899430"/>
    <lineage>
        <taxon>Bacteria</taxon>
        <taxon>Bacillati</taxon>
        <taxon>Bacillota</taxon>
        <taxon>Bacilli</taxon>
        <taxon>Lactobacillales</taxon>
        <taxon>Lactobacillaceae</taxon>
        <taxon>Apilactobacillus</taxon>
    </lineage>
</organism>
<dbReference type="EMBL" id="QUBG01000002">
    <property type="protein sequence ID" value="TPR45112.1"/>
    <property type="molecule type" value="Genomic_DNA"/>
</dbReference>
<dbReference type="GeneID" id="58108079"/>
<dbReference type="InterPro" id="IPR041931">
    <property type="entry name" value="DNA_pol3_alpha_thumb_dom"/>
</dbReference>
<evidence type="ECO:0000256" key="5">
    <source>
        <dbReference type="ARBA" id="ARBA00022679"/>
    </source>
</evidence>
<dbReference type="GO" id="GO:0003676">
    <property type="term" value="F:nucleic acid binding"/>
    <property type="evidence" value="ECO:0007669"/>
    <property type="project" value="InterPro"/>
</dbReference>
<comment type="caution">
    <text evidence="13">The sequence shown here is derived from an EMBL/GenBank/DDBJ whole genome shotgun (WGS) entry which is preliminary data.</text>
</comment>
<evidence type="ECO:0000256" key="2">
    <source>
        <dbReference type="ARBA" id="ARBA00009496"/>
    </source>
</evidence>
<evidence type="ECO:0000256" key="7">
    <source>
        <dbReference type="ARBA" id="ARBA00022705"/>
    </source>
</evidence>
<dbReference type="GO" id="GO:0006260">
    <property type="term" value="P:DNA replication"/>
    <property type="evidence" value="ECO:0007669"/>
    <property type="project" value="UniProtKB-KW"/>
</dbReference>
<evidence type="ECO:0000256" key="8">
    <source>
        <dbReference type="ARBA" id="ARBA00022932"/>
    </source>
</evidence>
<evidence type="ECO:0000256" key="3">
    <source>
        <dbReference type="ARBA" id="ARBA00012417"/>
    </source>
</evidence>
<dbReference type="NCBIfam" id="NF004226">
    <property type="entry name" value="PRK05673.1"/>
    <property type="match status" value="1"/>
</dbReference>
<evidence type="ECO:0000256" key="9">
    <source>
        <dbReference type="ARBA" id="ARBA00025611"/>
    </source>
</evidence>
<dbReference type="InterPro" id="IPR029460">
    <property type="entry name" value="DNAPol_HHH"/>
</dbReference>
<dbReference type="PANTHER" id="PTHR32294">
    <property type="entry name" value="DNA POLYMERASE III SUBUNIT ALPHA"/>
    <property type="match status" value="1"/>
</dbReference>
<dbReference type="Proteomes" id="UP000784700">
    <property type="component" value="Unassembled WGS sequence"/>
</dbReference>
<keyword evidence="5 13" id="KW-0808">Transferase</keyword>
<name>A0A9Q8INW3_9LACO</name>
<comment type="subunit">
    <text evidence="10">DNA polymerase III contains a core (composed of alpha, epsilon and theta chains) that associates with a tau subunit. This core dimerizes to form the POLIII' complex. PolIII' associates with the gamma complex (composed of gamma, delta, delta', psi and chi chains) and with the beta chain to form the complete DNA polymerase III complex.</text>
</comment>
<dbReference type="NCBIfam" id="TIGR00594">
    <property type="entry name" value="polc"/>
    <property type="match status" value="1"/>
</dbReference>
<dbReference type="InterPro" id="IPR004365">
    <property type="entry name" value="NA-bd_OB_tRNA"/>
</dbReference>
<comment type="catalytic activity">
    <reaction evidence="11">
        <text>DNA(n) + a 2'-deoxyribonucleoside 5'-triphosphate = DNA(n+1) + diphosphate</text>
        <dbReference type="Rhea" id="RHEA:22508"/>
        <dbReference type="Rhea" id="RHEA-COMP:17339"/>
        <dbReference type="Rhea" id="RHEA-COMP:17340"/>
        <dbReference type="ChEBI" id="CHEBI:33019"/>
        <dbReference type="ChEBI" id="CHEBI:61560"/>
        <dbReference type="ChEBI" id="CHEBI:173112"/>
        <dbReference type="EC" id="2.7.7.7"/>
    </reaction>
</comment>
<dbReference type="GO" id="GO:0003887">
    <property type="term" value="F:DNA-directed DNA polymerase activity"/>
    <property type="evidence" value="ECO:0007669"/>
    <property type="project" value="UniProtKB-KW"/>
</dbReference>
<dbReference type="GO" id="GO:0005737">
    <property type="term" value="C:cytoplasm"/>
    <property type="evidence" value="ECO:0007669"/>
    <property type="project" value="UniProtKB-SubCell"/>
</dbReference>
<dbReference type="CDD" id="cd04485">
    <property type="entry name" value="DnaE_OBF"/>
    <property type="match status" value="1"/>
</dbReference>
<dbReference type="InterPro" id="IPR040982">
    <property type="entry name" value="DNA_pol3_finger"/>
</dbReference>
<dbReference type="PANTHER" id="PTHR32294:SF0">
    <property type="entry name" value="DNA POLYMERASE III SUBUNIT ALPHA"/>
    <property type="match status" value="1"/>
</dbReference>
<comment type="function">
    <text evidence="9">DNA polymerase III is a complex, multichain enzyme responsible for most of the replicative synthesis in bacteria. This DNA polymerase also exhibits 3' to 5' exonuclease activity. The alpha chain is the DNA polymerase.</text>
</comment>
<evidence type="ECO:0000313" key="13">
    <source>
        <dbReference type="EMBL" id="TPR45112.1"/>
    </source>
</evidence>
<dbReference type="RefSeq" id="WP_140924092.1">
    <property type="nucleotide sequence ID" value="NZ_QUBF01000002.1"/>
</dbReference>
<dbReference type="Gene3D" id="1.10.10.1600">
    <property type="entry name" value="Bacterial DNA polymerase III alpha subunit, thumb domain"/>
    <property type="match status" value="1"/>
</dbReference>
<evidence type="ECO:0000256" key="1">
    <source>
        <dbReference type="ARBA" id="ARBA00004496"/>
    </source>
</evidence>
<dbReference type="Pfam" id="PF14579">
    <property type="entry name" value="HHH_6"/>
    <property type="match status" value="1"/>
</dbReference>
<dbReference type="CDD" id="cd07431">
    <property type="entry name" value="PHP_PolIIIA"/>
    <property type="match status" value="1"/>
</dbReference>
<keyword evidence="7" id="KW-0235">DNA replication</keyword>
<dbReference type="EC" id="2.7.7.7" evidence="3"/>
<dbReference type="InterPro" id="IPR004805">
    <property type="entry name" value="DnaE2/DnaE/PolC"/>
</dbReference>
<evidence type="ECO:0000256" key="11">
    <source>
        <dbReference type="ARBA" id="ARBA00049244"/>
    </source>
</evidence>
<gene>
    <name evidence="13" type="ORF">DY130_02655</name>
</gene>
<keyword evidence="6 13" id="KW-0548">Nucleotidyltransferase</keyword>
<dbReference type="Gene3D" id="1.10.150.870">
    <property type="match status" value="1"/>
</dbReference>
<dbReference type="GO" id="GO:0008408">
    <property type="term" value="F:3'-5' exonuclease activity"/>
    <property type="evidence" value="ECO:0007669"/>
    <property type="project" value="InterPro"/>
</dbReference>
<dbReference type="Pfam" id="PF01336">
    <property type="entry name" value="tRNA_anti-codon"/>
    <property type="match status" value="1"/>
</dbReference>
<dbReference type="SUPFAM" id="SSF89550">
    <property type="entry name" value="PHP domain-like"/>
    <property type="match status" value="1"/>
</dbReference>
<evidence type="ECO:0000256" key="10">
    <source>
        <dbReference type="ARBA" id="ARBA00026073"/>
    </source>
</evidence>
<evidence type="ECO:0000313" key="14">
    <source>
        <dbReference type="Proteomes" id="UP000784700"/>
    </source>
</evidence>
<protein>
    <recommendedName>
        <fullName evidence="4">DNA polymerase III subunit alpha</fullName>
        <ecNumber evidence="3">2.7.7.7</ecNumber>
    </recommendedName>
</protein>
<comment type="subcellular location">
    <subcellularLocation>
        <location evidence="1">Cytoplasm</location>
    </subcellularLocation>
</comment>
<dbReference type="InterPro" id="IPR004013">
    <property type="entry name" value="PHP_dom"/>
</dbReference>
<dbReference type="Pfam" id="PF07733">
    <property type="entry name" value="DNA_pol3_alpha"/>
    <property type="match status" value="1"/>
</dbReference>
<dbReference type="SMART" id="SM00481">
    <property type="entry name" value="POLIIIAc"/>
    <property type="match status" value="1"/>
</dbReference>
<dbReference type="InterPro" id="IPR003141">
    <property type="entry name" value="Pol/His_phosphatase_N"/>
</dbReference>
<evidence type="ECO:0000256" key="4">
    <source>
        <dbReference type="ARBA" id="ARBA00019114"/>
    </source>
</evidence>